<accession>A0A444L5C6</accession>
<organism evidence="1 2">
    <name type="scientific">Methanosuratincola subterraneus</name>
    <dbReference type="NCBI Taxonomy" id="2593994"/>
    <lineage>
        <taxon>Archaea</taxon>
        <taxon>Thermoproteota</taxon>
        <taxon>Methanosuratincolia</taxon>
        <taxon>Candidatus Methanomethylicales</taxon>
        <taxon>Candidatus Methanomethylicaceae</taxon>
        <taxon>Candidatus Methanosuratincola (ex Vanwonterghem et al. 2016)</taxon>
    </lineage>
</organism>
<name>A0A444L5C6_METS7</name>
<dbReference type="EMBL" id="RXGA01000004">
    <property type="protein sequence ID" value="RWX72717.1"/>
    <property type="molecule type" value="Genomic_DNA"/>
</dbReference>
<evidence type="ECO:0000313" key="1">
    <source>
        <dbReference type="EMBL" id="RWX72717.1"/>
    </source>
</evidence>
<proteinExistence type="predicted"/>
<dbReference type="InterPro" id="IPR036249">
    <property type="entry name" value="Thioredoxin-like_sf"/>
</dbReference>
<dbReference type="AlphaFoldDB" id="A0A444L5C6"/>
<sequence length="91" mass="10555">MKIEFFTSETCANCKMLKKHLRAVLGEIGEDYDKVVLEKSIENSEVLAELLMLNIDSVPIIRIGEDIFGWEKLKDRASLKKILMDHKNDFR</sequence>
<dbReference type="Gene3D" id="3.40.30.10">
    <property type="entry name" value="Glutaredoxin"/>
    <property type="match status" value="1"/>
</dbReference>
<evidence type="ECO:0008006" key="3">
    <source>
        <dbReference type="Google" id="ProtNLM"/>
    </source>
</evidence>
<comment type="caution">
    <text evidence="1">The sequence shown here is derived from an EMBL/GenBank/DDBJ whole genome shotgun (WGS) entry which is preliminary data.</text>
</comment>
<dbReference type="SUPFAM" id="SSF52833">
    <property type="entry name" value="Thioredoxin-like"/>
    <property type="match status" value="1"/>
</dbReference>
<protein>
    <recommendedName>
        <fullName evidence="3">Glutaredoxin domain-containing protein</fullName>
    </recommendedName>
</protein>
<reference evidence="1 2" key="1">
    <citation type="submission" date="2018-12" db="EMBL/GenBank/DDBJ databases">
        <title>The complete genome of the methanogenic archaea of the candidate phylum Verstraetearchaeota, obtained from the metagenome of underground thermal water.</title>
        <authorList>
            <person name="Kadnikov V.V."/>
            <person name="Mardanov A.V."/>
            <person name="Beletsky A.V."/>
            <person name="Karnachuk O.V."/>
            <person name="Ravin N.V."/>
        </authorList>
    </citation>
    <scope>NUCLEOTIDE SEQUENCE [LARGE SCALE GENOMIC DNA]</scope>
    <source>
        <strain evidence="1">Ch88</strain>
    </source>
</reference>
<evidence type="ECO:0000313" key="2">
    <source>
        <dbReference type="Proteomes" id="UP000288215"/>
    </source>
</evidence>
<dbReference type="Proteomes" id="UP000288215">
    <property type="component" value="Unassembled WGS sequence"/>
</dbReference>
<gene>
    <name evidence="1" type="ORF">Metus_1576</name>
</gene>